<accession>A0A0R1MWG6</accession>
<dbReference type="AlphaFoldDB" id="A0A0R1MWG6"/>
<evidence type="ECO:0000313" key="2">
    <source>
        <dbReference type="EMBL" id="KRL11913.1"/>
    </source>
</evidence>
<dbReference type="SUPFAM" id="SSF49899">
    <property type="entry name" value="Concanavalin A-like lectins/glucanases"/>
    <property type="match status" value="1"/>
</dbReference>
<keyword evidence="1" id="KW-0472">Membrane</keyword>
<evidence type="ECO:0000256" key="1">
    <source>
        <dbReference type="SAM" id="Phobius"/>
    </source>
</evidence>
<protein>
    <submittedName>
        <fullName evidence="2">Uncharacterized protein</fullName>
    </submittedName>
</protein>
<evidence type="ECO:0000313" key="3">
    <source>
        <dbReference type="Proteomes" id="UP000051330"/>
    </source>
</evidence>
<sequence>MMNVQKNNISHYISHYFTFLFALLIVLLGWFRTDQPTKTTAADDISVIESGPERTQDFFAPFGDATVQRGADGQWSQVILTPAMTNKAGAVTLNNRLDFSRDFTLQYSALLGNGKGDGMSFALYPGQIGAVGMFGGNLGVAGLPNAIGFKIDTYPNDNGNIVGRGPTIWNFAQFAVGQGFSFDRTIDPDTRTREYADQMRKVNQAGAVWGNTEVDLGQTTPYGSFIETNGYGYLSTMTKSNPHQFLGLPMGTQLQNPTPSVKAVGGQVNNGPALINTNGNNLTDGQWHGIRIGYVVQGDTGTMTVGLYKDPNNFASTPLQTWSTQVNVRDIKDKTNGKPYFALNIAGSNGLSAASQAVKNIYIKYTPEPGGFTTRYIDENGTSIKTTEDKGDSTTLDQDFTQTIDRVITNKVTGETFTFDYATLENYSKPGIRTKLNFDKDDGKSQLTYIGKFLNTYQRLNVVYRKSSNFPATSWSITGGGKTETSKQPDNQLTVAQNNEVTYMYNIALDTLAPNPWTGIKLTTMIPAGLNYSNASLVLQNGSTQTSTAPLISNVQQADGRSLLTFQSVDLYGTGTSTQPNNAQIQLKFMPSIPLIGTIETSAHDTYKENTSDTPKETSYWTSQPATTVTKLQITGTQGISKTAIPMPDRASKTVAIEQNQLFLPPNVTQITSAKWWALPGGLQSDDITIASPGENLPFVLPELTDKGQKKLTGNDSVHVGILFSGKTGDGKTFDWVVDYELFEPLTTWMPDTGLAQTVATQVGLTNSETLQKSTVRDKLTSFTGDVSLWTILQDPTGLEYVANLKTFNAPGNANADVQKAPGSFRRFLTMLATDRGQGGTPSKVLESLNLSGYPGRLLPQTAAHLWVSHYRHSLH</sequence>
<reference evidence="2 3" key="1">
    <citation type="journal article" date="2015" name="Genome Announc.">
        <title>Expanding the biotechnology potential of lactobacilli through comparative genomics of 213 strains and associated genera.</title>
        <authorList>
            <person name="Sun Z."/>
            <person name="Harris H.M."/>
            <person name="McCann A."/>
            <person name="Guo C."/>
            <person name="Argimon S."/>
            <person name="Zhang W."/>
            <person name="Yang X."/>
            <person name="Jeffery I.B."/>
            <person name="Cooney J.C."/>
            <person name="Kagawa T.F."/>
            <person name="Liu W."/>
            <person name="Song Y."/>
            <person name="Salvetti E."/>
            <person name="Wrobel A."/>
            <person name="Rasinkangas P."/>
            <person name="Parkhill J."/>
            <person name="Rea M.C."/>
            <person name="O'Sullivan O."/>
            <person name="Ritari J."/>
            <person name="Douillard F.P."/>
            <person name="Paul Ross R."/>
            <person name="Yang R."/>
            <person name="Briner A.E."/>
            <person name="Felis G.E."/>
            <person name="de Vos W.M."/>
            <person name="Barrangou R."/>
            <person name="Klaenhammer T.R."/>
            <person name="Caufield P.W."/>
            <person name="Cui Y."/>
            <person name="Zhang H."/>
            <person name="O'Toole P.W."/>
        </authorList>
    </citation>
    <scope>NUCLEOTIDE SEQUENCE [LARGE SCALE GENOMIC DNA]</scope>
    <source>
        <strain evidence="2 3">DSM 12744</strain>
    </source>
</reference>
<name>A0A0R1MWG6_9LACO</name>
<keyword evidence="3" id="KW-1185">Reference proteome</keyword>
<proteinExistence type="predicted"/>
<dbReference type="Pfam" id="PF18483">
    <property type="entry name" value="Lectin_L-type_dom"/>
    <property type="match status" value="1"/>
</dbReference>
<dbReference type="PATRIC" id="fig|1423792.3.peg.530"/>
<dbReference type="Gene3D" id="2.60.120.200">
    <property type="match status" value="1"/>
</dbReference>
<gene>
    <name evidence="2" type="ORF">FD09_GL000521</name>
</gene>
<dbReference type="InterPro" id="IPR013320">
    <property type="entry name" value="ConA-like_dom_sf"/>
</dbReference>
<feature type="transmembrane region" description="Helical" evidence="1">
    <location>
        <begin position="12"/>
        <end position="31"/>
    </location>
</feature>
<comment type="caution">
    <text evidence="2">The sequence shown here is derived from an EMBL/GenBank/DDBJ whole genome shotgun (WGS) entry which is preliminary data.</text>
</comment>
<dbReference type="Proteomes" id="UP000051330">
    <property type="component" value="Unassembled WGS sequence"/>
</dbReference>
<keyword evidence="1" id="KW-0812">Transmembrane</keyword>
<organism evidence="2 3">
    <name type="scientific">Schleiferilactobacillus perolens DSM 12744</name>
    <dbReference type="NCBI Taxonomy" id="1423792"/>
    <lineage>
        <taxon>Bacteria</taxon>
        <taxon>Bacillati</taxon>
        <taxon>Bacillota</taxon>
        <taxon>Bacilli</taxon>
        <taxon>Lactobacillales</taxon>
        <taxon>Lactobacillaceae</taxon>
        <taxon>Schleiferilactobacillus</taxon>
    </lineage>
</organism>
<dbReference type="EMBL" id="AZEC01000010">
    <property type="protein sequence ID" value="KRL11913.1"/>
    <property type="molecule type" value="Genomic_DNA"/>
</dbReference>
<dbReference type="STRING" id="1423792.FD09_GL000521"/>
<keyword evidence="1" id="KW-1133">Transmembrane helix</keyword>